<dbReference type="InterPro" id="IPR044750">
    <property type="entry name" value="C2_SRC2/BAP"/>
</dbReference>
<dbReference type="GO" id="GO:0006952">
    <property type="term" value="P:defense response"/>
    <property type="evidence" value="ECO:0007669"/>
    <property type="project" value="InterPro"/>
</dbReference>
<proteinExistence type="predicted"/>
<comment type="caution">
    <text evidence="2">The sequence shown here is derived from an EMBL/GenBank/DDBJ whole genome shotgun (WGS) entry which is preliminary data.</text>
</comment>
<dbReference type="Pfam" id="PF00168">
    <property type="entry name" value="C2"/>
    <property type="match status" value="1"/>
</dbReference>
<reference evidence="2" key="1">
    <citation type="submission" date="2018-01" db="EMBL/GenBank/DDBJ databases">
        <authorList>
            <person name="Mao J.F."/>
        </authorList>
    </citation>
    <scope>NUCLEOTIDE SEQUENCE</scope>
    <source>
        <strain evidence="2">Huo1</strain>
        <tissue evidence="2">Leaf</tissue>
    </source>
</reference>
<protein>
    <recommendedName>
        <fullName evidence="1">C2 domain-containing protein</fullName>
    </recommendedName>
</protein>
<sequence length="328" mass="36418">MVPPSKTHQLLEINIISAQDLELVSKSMKTYAMAWMNPKRKFTSRVDDLGKNNPTWNEKFVFRVEEEFLKQDTSAVMIGIYSNNWFCDVLIGTVRCLVGKLIPQTGRSHNGKPYIGMRFVALQLAGGPLHSRRKTREADALESDPQSVIKDYILEGDTYRCIRRPSGRPQGILSIGVALLDSSMRSMPLYTLLAMSAVGYQDLMEDLELLEDYSDDGAALRRTRSERSEMTGIAECMVPVESVRKVGQASSVICGAELRDDNAGADYSSSSYKSSATRSKGDKDKDGMFTCFGNVFGYDCQCVCGKTPGDNNQRLMSPESSPDKSSIY</sequence>
<gene>
    <name evidence="2" type="ORF">SASPL_101591</name>
</gene>
<dbReference type="InterPro" id="IPR035892">
    <property type="entry name" value="C2_domain_sf"/>
</dbReference>
<dbReference type="SUPFAM" id="SSF49562">
    <property type="entry name" value="C2 domain (Calcium/lipid-binding domain, CaLB)"/>
    <property type="match status" value="1"/>
</dbReference>
<keyword evidence="3" id="KW-1185">Reference proteome</keyword>
<dbReference type="EMBL" id="PNBA02000001">
    <property type="protein sequence ID" value="KAG6436689.1"/>
    <property type="molecule type" value="Genomic_DNA"/>
</dbReference>
<dbReference type="InterPro" id="IPR000008">
    <property type="entry name" value="C2_dom"/>
</dbReference>
<dbReference type="SMART" id="SM00239">
    <property type="entry name" value="C2"/>
    <property type="match status" value="1"/>
</dbReference>
<evidence type="ECO:0000313" key="2">
    <source>
        <dbReference type="EMBL" id="KAG6436689.1"/>
    </source>
</evidence>
<dbReference type="PROSITE" id="PS50004">
    <property type="entry name" value="C2"/>
    <property type="match status" value="1"/>
</dbReference>
<dbReference type="CDD" id="cd04051">
    <property type="entry name" value="C2_SRC2_like"/>
    <property type="match status" value="1"/>
</dbReference>
<dbReference type="Gene3D" id="2.60.40.150">
    <property type="entry name" value="C2 domain"/>
    <property type="match status" value="1"/>
</dbReference>
<accession>A0A8X8YS49</accession>
<feature type="domain" description="C2" evidence="1">
    <location>
        <begin position="1"/>
        <end position="111"/>
    </location>
</feature>
<name>A0A8X8YS49_SALSN</name>
<evidence type="ECO:0000313" key="3">
    <source>
        <dbReference type="Proteomes" id="UP000298416"/>
    </source>
</evidence>
<reference evidence="2" key="2">
    <citation type="submission" date="2020-08" db="EMBL/GenBank/DDBJ databases">
        <title>Plant Genome Project.</title>
        <authorList>
            <person name="Zhang R.-G."/>
        </authorList>
    </citation>
    <scope>NUCLEOTIDE SEQUENCE</scope>
    <source>
        <strain evidence="2">Huo1</strain>
        <tissue evidence="2">Leaf</tissue>
    </source>
</reference>
<dbReference type="PANTHER" id="PTHR32246">
    <property type="entry name" value="INGRESSION PROTEIN FIC1"/>
    <property type="match status" value="1"/>
</dbReference>
<evidence type="ECO:0000259" key="1">
    <source>
        <dbReference type="PROSITE" id="PS50004"/>
    </source>
</evidence>
<dbReference type="Proteomes" id="UP000298416">
    <property type="component" value="Unassembled WGS sequence"/>
</dbReference>
<dbReference type="AlphaFoldDB" id="A0A8X8YS49"/>
<organism evidence="2">
    <name type="scientific">Salvia splendens</name>
    <name type="common">Scarlet sage</name>
    <dbReference type="NCBI Taxonomy" id="180675"/>
    <lineage>
        <taxon>Eukaryota</taxon>
        <taxon>Viridiplantae</taxon>
        <taxon>Streptophyta</taxon>
        <taxon>Embryophyta</taxon>
        <taxon>Tracheophyta</taxon>
        <taxon>Spermatophyta</taxon>
        <taxon>Magnoliopsida</taxon>
        <taxon>eudicotyledons</taxon>
        <taxon>Gunneridae</taxon>
        <taxon>Pentapetalae</taxon>
        <taxon>asterids</taxon>
        <taxon>lamiids</taxon>
        <taxon>Lamiales</taxon>
        <taxon>Lamiaceae</taxon>
        <taxon>Nepetoideae</taxon>
        <taxon>Mentheae</taxon>
        <taxon>Salviinae</taxon>
        <taxon>Salvia</taxon>
        <taxon>Salvia subgen. Calosphace</taxon>
        <taxon>core Calosphace</taxon>
    </lineage>
</organism>
<dbReference type="PANTHER" id="PTHR32246:SF143">
    <property type="entry name" value="CALCIUM-DEPENDENT LIPID-BINDING (CALB DOMAIN) FAMILY PROTEIN"/>
    <property type="match status" value="1"/>
</dbReference>